<name>A0A4U8Z092_METTU</name>
<proteinExistence type="predicted"/>
<gene>
    <name evidence="1" type="ORF">MTUNDRAET4_1507</name>
</gene>
<evidence type="ECO:0000313" key="1">
    <source>
        <dbReference type="EMBL" id="VFU08400.1"/>
    </source>
</evidence>
<reference evidence="1 2" key="1">
    <citation type="submission" date="2019-03" db="EMBL/GenBank/DDBJ databases">
        <authorList>
            <person name="Kox A.R. M."/>
        </authorList>
    </citation>
    <scope>NUCLEOTIDE SEQUENCE [LARGE SCALE GENOMIC DNA]</scope>
    <source>
        <strain evidence="1">MTUNDRAET4 annotated genome</strain>
    </source>
</reference>
<dbReference type="EMBL" id="LR536450">
    <property type="protein sequence ID" value="VFU08400.1"/>
    <property type="molecule type" value="Genomic_DNA"/>
</dbReference>
<accession>A0A4U8Z092</accession>
<dbReference type="KEGG" id="mtun:MTUNDRAET4_1507"/>
<organism evidence="1 2">
    <name type="scientific">Methylocella tundrae</name>
    <dbReference type="NCBI Taxonomy" id="227605"/>
    <lineage>
        <taxon>Bacteria</taxon>
        <taxon>Pseudomonadati</taxon>
        <taxon>Pseudomonadota</taxon>
        <taxon>Alphaproteobacteria</taxon>
        <taxon>Hyphomicrobiales</taxon>
        <taxon>Beijerinckiaceae</taxon>
        <taxon>Methylocella</taxon>
    </lineage>
</organism>
<protein>
    <submittedName>
        <fullName evidence="1">Uncharacterized protein</fullName>
    </submittedName>
</protein>
<sequence>MLLGVAWFYVLKARAPHTLLGIENDLEEAAAAAGSPATAVAAE</sequence>
<dbReference type="AlphaFoldDB" id="A0A4U8Z092"/>
<dbReference type="Proteomes" id="UP000294360">
    <property type="component" value="Chromosome"/>
</dbReference>
<evidence type="ECO:0000313" key="2">
    <source>
        <dbReference type="Proteomes" id="UP000294360"/>
    </source>
</evidence>